<keyword evidence="2" id="KW-0802">TPR repeat</keyword>
<proteinExistence type="predicted"/>
<feature type="region of interest" description="Disordered" evidence="3">
    <location>
        <begin position="1"/>
        <end position="66"/>
    </location>
</feature>
<dbReference type="AlphaFoldDB" id="A0AAP0NGJ0"/>
<evidence type="ECO:0000313" key="4">
    <source>
        <dbReference type="EMBL" id="KAK9270634.1"/>
    </source>
</evidence>
<gene>
    <name evidence="4" type="ORF">L1049_026216</name>
</gene>
<dbReference type="Proteomes" id="UP001415857">
    <property type="component" value="Unassembled WGS sequence"/>
</dbReference>
<evidence type="ECO:0000313" key="5">
    <source>
        <dbReference type="Proteomes" id="UP001415857"/>
    </source>
</evidence>
<dbReference type="GO" id="GO:0042393">
    <property type="term" value="F:histone binding"/>
    <property type="evidence" value="ECO:0007669"/>
    <property type="project" value="TreeGrafter"/>
</dbReference>
<feature type="region of interest" description="Disordered" evidence="3">
    <location>
        <begin position="284"/>
        <end position="382"/>
    </location>
</feature>
<dbReference type="GO" id="GO:0034080">
    <property type="term" value="P:CENP-A containing chromatin assembly"/>
    <property type="evidence" value="ECO:0007669"/>
    <property type="project" value="TreeGrafter"/>
</dbReference>
<feature type="compositionally biased region" description="Polar residues" evidence="3">
    <location>
        <begin position="301"/>
        <end position="319"/>
    </location>
</feature>
<dbReference type="PANTHER" id="PTHR15081">
    <property type="entry name" value="NUCLEAR AUTOANTIGENIC SPERM PROTEIN NASP -RELATED"/>
    <property type="match status" value="1"/>
</dbReference>
<dbReference type="GO" id="GO:0006335">
    <property type="term" value="P:DNA replication-dependent chromatin assembly"/>
    <property type="evidence" value="ECO:0007669"/>
    <property type="project" value="TreeGrafter"/>
</dbReference>
<evidence type="ECO:0000256" key="3">
    <source>
        <dbReference type="SAM" id="MobiDB-lite"/>
    </source>
</evidence>
<keyword evidence="1" id="KW-0677">Repeat</keyword>
<reference evidence="4 5" key="1">
    <citation type="journal article" date="2024" name="Plant J.">
        <title>Genome sequences and population genomics reveal climatic adaptation and genomic divergence between two closely related sweetgum species.</title>
        <authorList>
            <person name="Xu W.Q."/>
            <person name="Ren C.Q."/>
            <person name="Zhang X.Y."/>
            <person name="Comes H.P."/>
            <person name="Liu X.H."/>
            <person name="Li Y.G."/>
            <person name="Kettle C.J."/>
            <person name="Jalonen R."/>
            <person name="Gaisberger H."/>
            <person name="Ma Y.Z."/>
            <person name="Qiu Y.X."/>
        </authorList>
    </citation>
    <scope>NUCLEOTIDE SEQUENCE [LARGE SCALE GENOMIC DNA]</scope>
    <source>
        <strain evidence="4">Hangzhou</strain>
    </source>
</reference>
<sequence>MASTPETPTIEETELEQSPSESSASTNVEAIVPSSPELEQIVAPNRAPTEPDGQGGPSSRTGDLKTADDFLDRGIKAFDDRNFAEAGDFFARALAIRVKYFGKSATECATAYIGCGLAQLDFDNDGSIKAVEQDGNQICKDKDPDAGVKQGESSKNLESVYNQLNIARSIVEKQLVESELKVCIFDALREVVSQEENDSKIEAIAYCEKAISTCQTRIKSLMDELDSSSAAAAGSTVSELNHVSSSVPPVDPSILQKKAEIKSLTELSSNFARKLEDMQRSVISYPAPNSSEDPERIPTEATPTSSSGNLERTSSQMRATNHCGVSEFDSPTASTAHIDMTGGVVGGSGAKRHSSTDPASAESTPTKHSLDLLIEKVDGSTP</sequence>
<name>A0AAP0NGJ0_LIQFO</name>
<evidence type="ECO:0000256" key="2">
    <source>
        <dbReference type="ARBA" id="ARBA00022803"/>
    </source>
</evidence>
<dbReference type="GO" id="GO:0005654">
    <property type="term" value="C:nucleoplasm"/>
    <property type="evidence" value="ECO:0007669"/>
    <property type="project" value="TreeGrafter"/>
</dbReference>
<protein>
    <submittedName>
        <fullName evidence="4">Uncharacterized protein</fullName>
    </submittedName>
</protein>
<accession>A0AAP0NGJ0</accession>
<evidence type="ECO:0000256" key="1">
    <source>
        <dbReference type="ARBA" id="ARBA00022737"/>
    </source>
</evidence>
<feature type="compositionally biased region" description="Basic and acidic residues" evidence="3">
    <location>
        <begin position="368"/>
        <end position="382"/>
    </location>
</feature>
<comment type="caution">
    <text evidence="4">The sequence shown here is derived from an EMBL/GenBank/DDBJ whole genome shotgun (WGS) entry which is preliminary data.</text>
</comment>
<feature type="compositionally biased region" description="Polar residues" evidence="3">
    <location>
        <begin position="356"/>
        <end position="367"/>
    </location>
</feature>
<organism evidence="4 5">
    <name type="scientific">Liquidambar formosana</name>
    <name type="common">Formosan gum</name>
    <dbReference type="NCBI Taxonomy" id="63359"/>
    <lineage>
        <taxon>Eukaryota</taxon>
        <taxon>Viridiplantae</taxon>
        <taxon>Streptophyta</taxon>
        <taxon>Embryophyta</taxon>
        <taxon>Tracheophyta</taxon>
        <taxon>Spermatophyta</taxon>
        <taxon>Magnoliopsida</taxon>
        <taxon>eudicotyledons</taxon>
        <taxon>Gunneridae</taxon>
        <taxon>Pentapetalae</taxon>
        <taxon>Saxifragales</taxon>
        <taxon>Altingiaceae</taxon>
        <taxon>Liquidambar</taxon>
    </lineage>
</organism>
<dbReference type="InterPro" id="IPR051730">
    <property type="entry name" value="NASP-like"/>
</dbReference>
<dbReference type="EMBL" id="JBBPBK010000014">
    <property type="protein sequence ID" value="KAK9270634.1"/>
    <property type="molecule type" value="Genomic_DNA"/>
</dbReference>
<dbReference type="PANTHER" id="PTHR15081:SF1">
    <property type="entry name" value="NUCLEAR AUTOANTIGENIC SPERM PROTEIN"/>
    <property type="match status" value="1"/>
</dbReference>
<keyword evidence="5" id="KW-1185">Reference proteome</keyword>
<feature type="compositionally biased region" description="Polar residues" evidence="3">
    <location>
        <begin position="16"/>
        <end position="28"/>
    </location>
</feature>